<evidence type="ECO:0000256" key="2">
    <source>
        <dbReference type="ARBA" id="ARBA00007200"/>
    </source>
</evidence>
<keyword evidence="6" id="KW-0325">Glycoprotein</keyword>
<feature type="domain" description="Polycystin cation channel PKD1/PKD2" evidence="9">
    <location>
        <begin position="346"/>
        <end position="584"/>
    </location>
</feature>
<evidence type="ECO:0000259" key="10">
    <source>
        <dbReference type="Pfam" id="PF20519"/>
    </source>
</evidence>
<dbReference type="InterPro" id="IPR013122">
    <property type="entry name" value="PKD1_2_channel"/>
</dbReference>
<dbReference type="InterPro" id="IPR003915">
    <property type="entry name" value="PKD_2"/>
</dbReference>
<feature type="transmembrane region" description="Helical" evidence="8">
    <location>
        <begin position="391"/>
        <end position="409"/>
    </location>
</feature>
<dbReference type="InterPro" id="IPR046791">
    <property type="entry name" value="Polycystin_dom"/>
</dbReference>
<evidence type="ECO:0000256" key="8">
    <source>
        <dbReference type="SAM" id="Phobius"/>
    </source>
</evidence>
<dbReference type="InterPro" id="IPR051223">
    <property type="entry name" value="Polycystin"/>
</dbReference>
<protein>
    <submittedName>
        <fullName evidence="11">TRP-like ion channel Pkd2</fullName>
    </submittedName>
</protein>
<evidence type="ECO:0000256" key="6">
    <source>
        <dbReference type="ARBA" id="ARBA00023180"/>
    </source>
</evidence>
<comment type="caution">
    <text evidence="11">The sequence shown here is derived from an EMBL/GenBank/DDBJ whole genome shotgun (WGS) entry which is preliminary data.</text>
</comment>
<comment type="subcellular location">
    <subcellularLocation>
        <location evidence="1">Membrane</location>
        <topology evidence="1">Multi-pass membrane protein</topology>
    </subcellularLocation>
</comment>
<comment type="similarity">
    <text evidence="2">Belongs to the polycystin family.</text>
</comment>
<evidence type="ECO:0000256" key="1">
    <source>
        <dbReference type="ARBA" id="ARBA00004141"/>
    </source>
</evidence>
<evidence type="ECO:0000256" key="5">
    <source>
        <dbReference type="ARBA" id="ARBA00023136"/>
    </source>
</evidence>
<keyword evidence="3 8" id="KW-0812">Transmembrane</keyword>
<evidence type="ECO:0000313" key="12">
    <source>
        <dbReference type="Proteomes" id="UP001626550"/>
    </source>
</evidence>
<dbReference type="Pfam" id="PF08016">
    <property type="entry name" value="PKD_channel"/>
    <property type="match status" value="1"/>
</dbReference>
<keyword evidence="4 8" id="KW-1133">Transmembrane helix</keyword>
<dbReference type="PANTHER" id="PTHR10877">
    <property type="entry name" value="POLYCYSTIN FAMILY MEMBER"/>
    <property type="match status" value="1"/>
</dbReference>
<reference evidence="11 12" key="1">
    <citation type="submission" date="2024-11" db="EMBL/GenBank/DDBJ databases">
        <title>Adaptive evolution of stress response genes in parasites aligns with host niche diversity.</title>
        <authorList>
            <person name="Hahn C."/>
            <person name="Resl P."/>
        </authorList>
    </citation>
    <scope>NUCLEOTIDE SEQUENCE [LARGE SCALE GENOMIC DNA]</scope>
    <source>
        <strain evidence="11">EGGRZ-B1_66</strain>
        <tissue evidence="11">Body</tissue>
    </source>
</reference>
<evidence type="ECO:0000259" key="9">
    <source>
        <dbReference type="Pfam" id="PF08016"/>
    </source>
</evidence>
<evidence type="ECO:0000256" key="4">
    <source>
        <dbReference type="ARBA" id="ARBA00022989"/>
    </source>
</evidence>
<accession>A0ABD2QJN2</accession>
<sequence length="609" mass="70715">MPSRPTTATSILSARSNKVGVLDGEPSAPVEVDFTTFHASNFSFDMMEDEPMPAKKVAETRNEAKKYVGCSKFMDCLYRAWGIDERGLLQVSKRLYIETTVTKLAWYLVYTCLLITISILPLDQFFYYHYRSSIHIVKSILPEAPAEIVTKTDVWNYITKLTDELYPDCWYNNASANATAWNQLVHYDNEMLGFPQIRQVRVRPKTCSIPIVMQNATPYCSTEFYDSNEDKSSFMPQGVNLSYTENSWTWRDPSYTKSGVRSTSVANYPSSGYVQRLSRDKATSTDTLAELRANNWIDKQTRAVFIDLTFFNRNRNLFCVIEITFEFLASAKIVSTFEGRSARFLRYMTTKDFILLGVEIAFLLMSLYYLIEVLLLITKDKLRFFYSIWNWLDLLVLGSIISCTIFNIYRELVIRARLRSIISDPTSYESFEDINYFDKQFNRAIAFCLMAALLKASSMFPVLESFSEESIFKYIKFEKSMHLLIRTLAESRKDFAAFLAFFLVMFFAFSFSATMLFSRNLKNFSTFSETSYSLYQVMLGSINFGEMRQAHYILGPLFLVTYVVCAFFVMFQMFIAFISIAYHETKHAVHKERNDFELSQFVKKVRSNY</sequence>
<dbReference type="Proteomes" id="UP001626550">
    <property type="component" value="Unassembled WGS sequence"/>
</dbReference>
<dbReference type="GO" id="GO:0016020">
    <property type="term" value="C:membrane"/>
    <property type="evidence" value="ECO:0007669"/>
    <property type="project" value="UniProtKB-SubCell"/>
</dbReference>
<dbReference type="PRINTS" id="PR01433">
    <property type="entry name" value="POLYCYSTIN2"/>
</dbReference>
<dbReference type="AlphaFoldDB" id="A0ABD2QJN2"/>
<feature type="disulfide bond" evidence="7">
    <location>
        <begin position="207"/>
        <end position="220"/>
    </location>
</feature>
<keyword evidence="5 8" id="KW-0472">Membrane</keyword>
<dbReference type="EMBL" id="JBJKFK010000106">
    <property type="protein sequence ID" value="KAL3319740.1"/>
    <property type="molecule type" value="Genomic_DNA"/>
</dbReference>
<feature type="domain" description="Polycystin" evidence="10">
    <location>
        <begin position="152"/>
        <end position="343"/>
    </location>
</feature>
<feature type="transmembrane region" description="Helical" evidence="8">
    <location>
        <begin position="495"/>
        <end position="517"/>
    </location>
</feature>
<proteinExistence type="inferred from homology"/>
<evidence type="ECO:0000313" key="11">
    <source>
        <dbReference type="EMBL" id="KAL3319740.1"/>
    </source>
</evidence>
<evidence type="ECO:0000256" key="7">
    <source>
        <dbReference type="PIRSR" id="PIRSR603915-2"/>
    </source>
</evidence>
<dbReference type="PANTHER" id="PTHR10877:SF183">
    <property type="entry name" value="AT14535P-RELATED"/>
    <property type="match status" value="1"/>
</dbReference>
<gene>
    <name evidence="11" type="primary">PKD2_2</name>
    <name evidence="11" type="ORF">Ciccas_001577</name>
</gene>
<dbReference type="Pfam" id="PF20519">
    <property type="entry name" value="Polycystin_dom"/>
    <property type="match status" value="1"/>
</dbReference>
<keyword evidence="12" id="KW-1185">Reference proteome</keyword>
<organism evidence="11 12">
    <name type="scientific">Cichlidogyrus casuarinus</name>
    <dbReference type="NCBI Taxonomy" id="1844966"/>
    <lineage>
        <taxon>Eukaryota</taxon>
        <taxon>Metazoa</taxon>
        <taxon>Spiralia</taxon>
        <taxon>Lophotrochozoa</taxon>
        <taxon>Platyhelminthes</taxon>
        <taxon>Monogenea</taxon>
        <taxon>Monopisthocotylea</taxon>
        <taxon>Dactylogyridea</taxon>
        <taxon>Ancyrocephalidae</taxon>
        <taxon>Cichlidogyrus</taxon>
    </lineage>
</organism>
<dbReference type="Gene3D" id="1.10.287.70">
    <property type="match status" value="1"/>
</dbReference>
<feature type="transmembrane region" description="Helical" evidence="8">
    <location>
        <begin position="104"/>
        <end position="122"/>
    </location>
</feature>
<evidence type="ECO:0000256" key="3">
    <source>
        <dbReference type="ARBA" id="ARBA00022692"/>
    </source>
</evidence>
<name>A0ABD2QJN2_9PLAT</name>
<feature type="transmembrane region" description="Helical" evidence="8">
    <location>
        <begin position="557"/>
        <end position="582"/>
    </location>
</feature>
<feature type="transmembrane region" description="Helical" evidence="8">
    <location>
        <begin position="353"/>
        <end position="371"/>
    </location>
</feature>